<reference evidence="3" key="1">
    <citation type="submission" date="2019-07" db="EMBL/GenBank/DDBJ databases">
        <authorList>
            <person name="Palmer J.M."/>
        </authorList>
    </citation>
    <scope>NUCLEOTIDE SEQUENCE</scope>
    <source>
        <strain evidence="3">PC9</strain>
    </source>
</reference>
<dbReference type="VEuPathDB" id="FungiDB:PC9H_009263"/>
<dbReference type="OrthoDB" id="2501483at2759"/>
<dbReference type="AlphaFoldDB" id="A0A8H6ZLG5"/>
<dbReference type="RefSeq" id="XP_036628157.1">
    <property type="nucleotide sequence ID" value="XM_036778768.1"/>
</dbReference>
<dbReference type="Pfam" id="PF18721">
    <property type="entry name" value="CxC6"/>
    <property type="match status" value="1"/>
</dbReference>
<evidence type="ECO:0008006" key="5">
    <source>
        <dbReference type="Google" id="ProtNLM"/>
    </source>
</evidence>
<protein>
    <recommendedName>
        <fullName evidence="5">CxC5 like cysteine cluster associated with KDZ domain-containing protein</fullName>
    </recommendedName>
</protein>
<evidence type="ECO:0000259" key="2">
    <source>
        <dbReference type="Pfam" id="PF18721"/>
    </source>
</evidence>
<proteinExistence type="predicted"/>
<dbReference type="InterPro" id="IPR041539">
    <property type="entry name" value="CxC5"/>
</dbReference>
<comment type="caution">
    <text evidence="3">The sequence shown here is derived from an EMBL/GenBank/DDBJ whole genome shotgun (WGS) entry which is preliminary data.</text>
</comment>
<gene>
    <name evidence="3" type="ORF">PC9H_009263</name>
</gene>
<name>A0A8H6ZLG5_PLEOS</name>
<evidence type="ECO:0000313" key="4">
    <source>
        <dbReference type="Proteomes" id="UP000623687"/>
    </source>
</evidence>
<dbReference type="GeneID" id="59379081"/>
<evidence type="ECO:0000313" key="3">
    <source>
        <dbReference type="EMBL" id="KAF7423963.1"/>
    </source>
</evidence>
<evidence type="ECO:0000259" key="1">
    <source>
        <dbReference type="Pfam" id="PF18718"/>
    </source>
</evidence>
<sequence>MASSFTRLPSDSRITLASVLRFVRLATFARPYLSIHQHANNLAPVLLPHIILETLSSAMEWSEGLVAAVWDALRDEIWVGESAPASSAEIYEYNRFALEKGTCDHTKGVKRALVEPRSYKASLFTVRDGPLPIYVTTLYCRKCQTHYHTDYHIHKSQRTYYGGIPDIIQVAQHFFIENALLELFVAGQVFGWISATNWARIYNHALAPPQPHIRNNEAAFAMFPVPYRNGYHYPNWQFSLSIRPEDVLNGFFLYSLLIDKAEHGWILSLPHNESSQVDRLQSALSERNGTMEGVGQDAYPHVCNLCCHISEDENGELRKIQAAVCDGNNMGHPCCGVHDCKTPLVSRNDRFCPNHRKRNLKCAIDDCDAPICGRFRTCEDPTHRQLESRYFAKGVSVPQLHSRLLRATGVVVPNDSTALHGDATEPDEHGVIESCEEKPIAPGYTKRKLRACFGTNYTHTELLFMRPCGVILSRATLYGSEAISAVNLAARATFPTPNSTPEYLFYDSNCKLVAHQKANNDTHFARTAQPVDVFHFRTKHKETDTFCQQHCNPAAFPELLDANGNWRFNTSICEQTNVWLGGYTAILRNMEVTRYNFYLDEMIKRRNRYVIQELERKGHMPWNVPFDDLFSTVHVDSPPLN</sequence>
<dbReference type="Proteomes" id="UP000623687">
    <property type="component" value="Unassembled WGS sequence"/>
</dbReference>
<keyword evidence="4" id="KW-1185">Reference proteome</keyword>
<dbReference type="InterPro" id="IPR040898">
    <property type="entry name" value="CxC6"/>
</dbReference>
<feature type="domain" description="CxC6 like cysteine cluster associated with KDZ" evidence="2">
    <location>
        <begin position="324"/>
        <end position="388"/>
    </location>
</feature>
<accession>A0A8H6ZLG5</accession>
<organism evidence="3 4">
    <name type="scientific">Pleurotus ostreatus</name>
    <name type="common">Oyster mushroom</name>
    <name type="synonym">White-rot fungus</name>
    <dbReference type="NCBI Taxonomy" id="5322"/>
    <lineage>
        <taxon>Eukaryota</taxon>
        <taxon>Fungi</taxon>
        <taxon>Dikarya</taxon>
        <taxon>Basidiomycota</taxon>
        <taxon>Agaricomycotina</taxon>
        <taxon>Agaricomycetes</taxon>
        <taxon>Agaricomycetidae</taxon>
        <taxon>Agaricales</taxon>
        <taxon>Pleurotineae</taxon>
        <taxon>Pleurotaceae</taxon>
        <taxon>Pleurotus</taxon>
    </lineage>
</organism>
<feature type="domain" description="CxC5 like cysteine cluster associated with KDZ" evidence="1">
    <location>
        <begin position="103"/>
        <end position="205"/>
    </location>
</feature>
<dbReference type="Pfam" id="PF18718">
    <property type="entry name" value="CxC5"/>
    <property type="match status" value="1"/>
</dbReference>
<dbReference type="EMBL" id="JACETU010000007">
    <property type="protein sequence ID" value="KAF7423963.1"/>
    <property type="molecule type" value="Genomic_DNA"/>
</dbReference>